<evidence type="ECO:0008006" key="3">
    <source>
        <dbReference type="Google" id="ProtNLM"/>
    </source>
</evidence>
<dbReference type="PANTHER" id="PTHR36542:SF2">
    <property type="entry name" value="GIG2-LIKE PROTEIN DRED-RELATED"/>
    <property type="match status" value="1"/>
</dbReference>
<dbReference type="Ensembl" id="ENSEEET00000041292.2">
    <property type="protein sequence ID" value="ENSEEEP00000040824.2"/>
    <property type="gene ID" value="ENSEEEG00000019338.2"/>
</dbReference>
<name>A0A4W4GT92_ELEEL</name>
<protein>
    <recommendedName>
        <fullName evidence="3">PARP catalytic domain-containing protein</fullName>
    </recommendedName>
</protein>
<dbReference type="Proteomes" id="UP000314983">
    <property type="component" value="Chromosome 2"/>
</dbReference>
<reference evidence="1" key="4">
    <citation type="submission" date="2025-08" db="UniProtKB">
        <authorList>
            <consortium name="Ensembl"/>
        </authorList>
    </citation>
    <scope>IDENTIFICATION</scope>
</reference>
<evidence type="ECO:0000313" key="2">
    <source>
        <dbReference type="Proteomes" id="UP000314983"/>
    </source>
</evidence>
<dbReference type="GeneTree" id="ENSGT00940000163496"/>
<dbReference type="Gene3D" id="3.90.175.10">
    <property type="entry name" value="Diphtheria Toxin, domain 1"/>
    <property type="match status" value="1"/>
</dbReference>
<dbReference type="SUPFAM" id="SSF56399">
    <property type="entry name" value="ADP-ribosylation"/>
    <property type="match status" value="1"/>
</dbReference>
<accession>A0A4W4GT92</accession>
<organism evidence="1 2">
    <name type="scientific">Electrophorus electricus</name>
    <name type="common">Electric eel</name>
    <name type="synonym">Gymnotus electricus</name>
    <dbReference type="NCBI Taxonomy" id="8005"/>
    <lineage>
        <taxon>Eukaryota</taxon>
        <taxon>Metazoa</taxon>
        <taxon>Chordata</taxon>
        <taxon>Craniata</taxon>
        <taxon>Vertebrata</taxon>
        <taxon>Euteleostomi</taxon>
        <taxon>Actinopterygii</taxon>
        <taxon>Neopterygii</taxon>
        <taxon>Teleostei</taxon>
        <taxon>Ostariophysi</taxon>
        <taxon>Gymnotiformes</taxon>
        <taxon>Gymnotoidei</taxon>
        <taxon>Gymnotidae</taxon>
        <taxon>Electrophorus</taxon>
    </lineage>
</organism>
<dbReference type="GO" id="GO:0005737">
    <property type="term" value="C:cytoplasm"/>
    <property type="evidence" value="ECO:0007669"/>
    <property type="project" value="TreeGrafter"/>
</dbReference>
<proteinExistence type="predicted"/>
<reference evidence="2" key="1">
    <citation type="journal article" date="2014" name="Science">
        <title>Nonhuman genetics. Genomic basis for the convergent evolution of electric organs.</title>
        <authorList>
            <person name="Gallant J.R."/>
            <person name="Traeger L.L."/>
            <person name="Volkening J.D."/>
            <person name="Moffett H."/>
            <person name="Chen P.H."/>
            <person name="Novina C.D."/>
            <person name="Phillips G.N.Jr."/>
            <person name="Anand R."/>
            <person name="Wells G.B."/>
            <person name="Pinch M."/>
            <person name="Guth R."/>
            <person name="Unguez G.A."/>
            <person name="Albert J.S."/>
            <person name="Zakon H.H."/>
            <person name="Samanta M.P."/>
            <person name="Sussman M.R."/>
        </authorList>
    </citation>
    <scope>NUCLEOTIDE SEQUENCE [LARGE SCALE GENOMIC DNA]</scope>
</reference>
<dbReference type="PANTHER" id="PTHR36542">
    <property type="entry name" value="GIG2-LIKE PROTEIN DRED-RELATED"/>
    <property type="match status" value="1"/>
</dbReference>
<evidence type="ECO:0000313" key="1">
    <source>
        <dbReference type="Ensembl" id="ENSEEEP00000040824.2"/>
    </source>
</evidence>
<sequence>CGEGGGGGAENILKDLIFFMYHGTTLTNALKITRGGFLPSSNGMLGPGVYLSWSLQKASAYAHHLPPREEQAILKVRVHVHKVKKIDRQGHHLQKRWHRKGYDTAWVPPNCGMVASGLEEHCVPPNTICKNPPRLEECLRRSYR</sequence>
<keyword evidence="2" id="KW-1185">Reference proteome</keyword>
<reference evidence="1" key="3">
    <citation type="submission" date="2020-05" db="EMBL/GenBank/DDBJ databases">
        <title>Electrophorus electricus (electric eel) genome, fEleEle1, primary haplotype.</title>
        <authorList>
            <person name="Myers G."/>
            <person name="Meyer A."/>
            <person name="Fedrigo O."/>
            <person name="Formenti G."/>
            <person name="Rhie A."/>
            <person name="Tracey A."/>
            <person name="Sims Y."/>
            <person name="Jarvis E.D."/>
        </authorList>
    </citation>
    <scope>NUCLEOTIDE SEQUENCE [LARGE SCALE GENOMIC DNA]</scope>
</reference>
<dbReference type="AlphaFoldDB" id="A0A4W4GT92"/>
<reference evidence="1" key="5">
    <citation type="submission" date="2025-09" db="UniProtKB">
        <authorList>
            <consortium name="Ensembl"/>
        </authorList>
    </citation>
    <scope>IDENTIFICATION</scope>
</reference>
<reference evidence="2" key="2">
    <citation type="journal article" date="2017" name="Sci. Adv.">
        <title>A tail of two voltages: Proteomic comparison of the three electric organs of the electric eel.</title>
        <authorList>
            <person name="Traeger L.L."/>
            <person name="Sabat G."/>
            <person name="Barrett-Wilt G.A."/>
            <person name="Wells G.B."/>
            <person name="Sussman M.R."/>
        </authorList>
    </citation>
    <scope>NUCLEOTIDE SEQUENCE [LARGE SCALE GENOMIC DNA]</scope>
</reference>